<reference evidence="2 3" key="1">
    <citation type="journal article" date="2022" name="Nat. Genet.">
        <title>Improved pea reference genome and pan-genome highlight genomic features and evolutionary characteristics.</title>
        <authorList>
            <person name="Yang T."/>
            <person name="Liu R."/>
            <person name="Luo Y."/>
            <person name="Hu S."/>
            <person name="Wang D."/>
            <person name="Wang C."/>
            <person name="Pandey M.K."/>
            <person name="Ge S."/>
            <person name="Xu Q."/>
            <person name="Li N."/>
            <person name="Li G."/>
            <person name="Huang Y."/>
            <person name="Saxena R.K."/>
            <person name="Ji Y."/>
            <person name="Li M."/>
            <person name="Yan X."/>
            <person name="He Y."/>
            <person name="Liu Y."/>
            <person name="Wang X."/>
            <person name="Xiang C."/>
            <person name="Varshney R.K."/>
            <person name="Ding H."/>
            <person name="Gao S."/>
            <person name="Zong X."/>
        </authorList>
    </citation>
    <scope>NUCLEOTIDE SEQUENCE [LARGE SCALE GENOMIC DNA]</scope>
    <source>
        <strain evidence="2 3">cv. Zhongwan 6</strain>
    </source>
</reference>
<sequence length="156" mass="17368">MSLNGTTISLVGAKLQAVTQPGVPSASSNSHRKQGDSLARSNYKHVDEIENGNETMKELKVWFGYRPLYSAFLLQQSCILVAAQLLLGYQFINSGICFGLLCRLASPQSVVTLILSADRFRDMLWGYLERLWHGLGVHEPHIATDRRMKLCAGRNC</sequence>
<gene>
    <name evidence="2" type="ORF">KIW84_035242</name>
</gene>
<evidence type="ECO:0000313" key="3">
    <source>
        <dbReference type="Proteomes" id="UP001058974"/>
    </source>
</evidence>
<name>A0A9D5B0H7_PEA</name>
<dbReference type="EMBL" id="JAMSHJ010000003">
    <property type="protein sequence ID" value="KAI5431017.1"/>
    <property type="molecule type" value="Genomic_DNA"/>
</dbReference>
<dbReference type="Gramene" id="Psat03G0524200-T1">
    <property type="protein sequence ID" value="KAI5431017.1"/>
    <property type="gene ID" value="KIW84_035242"/>
</dbReference>
<organism evidence="2 3">
    <name type="scientific">Pisum sativum</name>
    <name type="common">Garden pea</name>
    <name type="synonym">Lathyrus oleraceus</name>
    <dbReference type="NCBI Taxonomy" id="3888"/>
    <lineage>
        <taxon>Eukaryota</taxon>
        <taxon>Viridiplantae</taxon>
        <taxon>Streptophyta</taxon>
        <taxon>Embryophyta</taxon>
        <taxon>Tracheophyta</taxon>
        <taxon>Spermatophyta</taxon>
        <taxon>Magnoliopsida</taxon>
        <taxon>eudicotyledons</taxon>
        <taxon>Gunneridae</taxon>
        <taxon>Pentapetalae</taxon>
        <taxon>rosids</taxon>
        <taxon>fabids</taxon>
        <taxon>Fabales</taxon>
        <taxon>Fabaceae</taxon>
        <taxon>Papilionoideae</taxon>
        <taxon>50 kb inversion clade</taxon>
        <taxon>NPAAA clade</taxon>
        <taxon>Hologalegina</taxon>
        <taxon>IRL clade</taxon>
        <taxon>Fabeae</taxon>
        <taxon>Lathyrus</taxon>
    </lineage>
</organism>
<feature type="region of interest" description="Disordered" evidence="1">
    <location>
        <begin position="20"/>
        <end position="39"/>
    </location>
</feature>
<dbReference type="Gramene" id="Psat0s3865g0040.1">
    <property type="protein sequence ID" value="Psat0s3865g0040.1.cds"/>
    <property type="gene ID" value="Psat0s3865g0040"/>
</dbReference>
<evidence type="ECO:0000256" key="1">
    <source>
        <dbReference type="SAM" id="MobiDB-lite"/>
    </source>
</evidence>
<proteinExistence type="predicted"/>
<evidence type="ECO:0000313" key="2">
    <source>
        <dbReference type="EMBL" id="KAI5431017.1"/>
    </source>
</evidence>
<keyword evidence="3" id="KW-1185">Reference proteome</keyword>
<dbReference type="Proteomes" id="UP001058974">
    <property type="component" value="Chromosome 3"/>
</dbReference>
<comment type="caution">
    <text evidence="2">The sequence shown here is derived from an EMBL/GenBank/DDBJ whole genome shotgun (WGS) entry which is preliminary data.</text>
</comment>
<protein>
    <submittedName>
        <fullName evidence="2">Uncharacterized protein</fullName>
    </submittedName>
</protein>
<dbReference type="AlphaFoldDB" id="A0A9D5B0H7"/>
<accession>A0A9D5B0H7</accession>